<comment type="caution">
    <text evidence="2">The sequence shown here is derived from an EMBL/GenBank/DDBJ whole genome shotgun (WGS) entry which is preliminary data.</text>
</comment>
<name>A0A9P5S4W8_9FUNG</name>
<dbReference type="AlphaFoldDB" id="A0A9P5S4W8"/>
<evidence type="ECO:0000313" key="3">
    <source>
        <dbReference type="Proteomes" id="UP000748756"/>
    </source>
</evidence>
<dbReference type="Pfam" id="PF13516">
    <property type="entry name" value="LRR_6"/>
    <property type="match status" value="2"/>
</dbReference>
<dbReference type="InterPro" id="IPR050648">
    <property type="entry name" value="F-box_LRR-repeat"/>
</dbReference>
<keyword evidence="3" id="KW-1185">Reference proteome</keyword>
<gene>
    <name evidence="2" type="ORF">BG015_011405</name>
</gene>
<dbReference type="InterPro" id="IPR001611">
    <property type="entry name" value="Leu-rich_rpt"/>
</dbReference>
<dbReference type="Proteomes" id="UP000748756">
    <property type="component" value="Unassembled WGS sequence"/>
</dbReference>
<dbReference type="EMBL" id="JAAAUQ010000088">
    <property type="protein sequence ID" value="KAF9154990.1"/>
    <property type="molecule type" value="Genomic_DNA"/>
</dbReference>
<dbReference type="InterPro" id="IPR001810">
    <property type="entry name" value="F-box_dom"/>
</dbReference>
<organism evidence="2 3">
    <name type="scientific">Linnemannia schmuckeri</name>
    <dbReference type="NCBI Taxonomy" id="64567"/>
    <lineage>
        <taxon>Eukaryota</taxon>
        <taxon>Fungi</taxon>
        <taxon>Fungi incertae sedis</taxon>
        <taxon>Mucoromycota</taxon>
        <taxon>Mortierellomycotina</taxon>
        <taxon>Mortierellomycetes</taxon>
        <taxon>Mortierellales</taxon>
        <taxon>Mortierellaceae</taxon>
        <taxon>Linnemannia</taxon>
    </lineage>
</organism>
<dbReference type="PANTHER" id="PTHR13382">
    <property type="entry name" value="MITOCHONDRIAL ATP SYNTHASE COUPLING FACTOR B"/>
    <property type="match status" value="1"/>
</dbReference>
<evidence type="ECO:0000313" key="2">
    <source>
        <dbReference type="EMBL" id="KAF9154990.1"/>
    </source>
</evidence>
<dbReference type="PANTHER" id="PTHR13382:SF7">
    <property type="entry name" value="LEUCINE-RICH REPEAT-CONTAINING PROTEIN"/>
    <property type="match status" value="1"/>
</dbReference>
<feature type="domain" description="F-box" evidence="1">
    <location>
        <begin position="2"/>
        <end position="46"/>
    </location>
</feature>
<dbReference type="GO" id="GO:0005737">
    <property type="term" value="C:cytoplasm"/>
    <property type="evidence" value="ECO:0007669"/>
    <property type="project" value="TreeGrafter"/>
</dbReference>
<protein>
    <recommendedName>
        <fullName evidence="1">F-box domain-containing protein</fullName>
    </recommendedName>
</protein>
<sequence length="335" mass="36645">MDALPTELLLAIVDCLDLDQDSIAVCNRINRRWHALTHQLLYRQPRLDRLSVLEAFVNAIGPVSVPEVADEFKPHCFTEQTVCSQNQEQDNSISDDALRISQSTQKLSLSTSPFFLKTTRIHPGCLVETIDLSMLPHRWETVHVGHIQGLVQGCLYLSSLDLSDCSLLRDNAVQSIAEALGPKNLRSLVLSGCTKITDVAVLSICANAVGLENLELSGCDRLSDISILELGSAVILARQVGLSGSTDYKGATETEALQLQGTSQTIRSLDLSHCTRITDTGIRGLRQGAVRLSSLNLEGCYGVLGSVNDLEANEWEDLEDEDNLELDSEPDIVTY</sequence>
<evidence type="ECO:0000259" key="1">
    <source>
        <dbReference type="Pfam" id="PF12937"/>
    </source>
</evidence>
<accession>A0A9P5S4W8</accession>
<dbReference type="InterPro" id="IPR006553">
    <property type="entry name" value="Leu-rich_rpt_Cys-con_subtyp"/>
</dbReference>
<dbReference type="SUPFAM" id="SSF52047">
    <property type="entry name" value="RNI-like"/>
    <property type="match status" value="1"/>
</dbReference>
<dbReference type="OrthoDB" id="421226at2759"/>
<dbReference type="InterPro" id="IPR032675">
    <property type="entry name" value="LRR_dom_sf"/>
</dbReference>
<dbReference type="SMART" id="SM00367">
    <property type="entry name" value="LRR_CC"/>
    <property type="match status" value="4"/>
</dbReference>
<proteinExistence type="predicted"/>
<dbReference type="Gene3D" id="3.80.10.10">
    <property type="entry name" value="Ribonuclease Inhibitor"/>
    <property type="match status" value="1"/>
</dbReference>
<reference evidence="2" key="1">
    <citation type="journal article" date="2020" name="Fungal Divers.">
        <title>Resolving the Mortierellaceae phylogeny through synthesis of multi-gene phylogenetics and phylogenomics.</title>
        <authorList>
            <person name="Vandepol N."/>
            <person name="Liber J."/>
            <person name="Desiro A."/>
            <person name="Na H."/>
            <person name="Kennedy M."/>
            <person name="Barry K."/>
            <person name="Grigoriev I.V."/>
            <person name="Miller A.N."/>
            <person name="O'Donnell K."/>
            <person name="Stajich J.E."/>
            <person name="Bonito G."/>
        </authorList>
    </citation>
    <scope>NUCLEOTIDE SEQUENCE</scope>
    <source>
        <strain evidence="2">NRRL 6426</strain>
    </source>
</reference>
<dbReference type="Pfam" id="PF12937">
    <property type="entry name" value="F-box-like"/>
    <property type="match status" value="1"/>
</dbReference>